<keyword evidence="5 7" id="KW-0472">Membrane</keyword>
<dbReference type="InterPro" id="IPR017039">
    <property type="entry name" value="Virul_fac_BrkB"/>
</dbReference>
<feature type="compositionally biased region" description="Basic and acidic residues" evidence="6">
    <location>
        <begin position="351"/>
        <end position="360"/>
    </location>
</feature>
<evidence type="ECO:0000313" key="9">
    <source>
        <dbReference type="Proteomes" id="UP000315133"/>
    </source>
</evidence>
<evidence type="ECO:0000256" key="1">
    <source>
        <dbReference type="ARBA" id="ARBA00004651"/>
    </source>
</evidence>
<organism evidence="8 9">
    <name type="scientific">Ornithinimicrobium humiphilum</name>
    <dbReference type="NCBI Taxonomy" id="125288"/>
    <lineage>
        <taxon>Bacteria</taxon>
        <taxon>Bacillati</taxon>
        <taxon>Actinomycetota</taxon>
        <taxon>Actinomycetes</taxon>
        <taxon>Micrococcales</taxon>
        <taxon>Ornithinimicrobiaceae</taxon>
        <taxon>Ornithinimicrobium</taxon>
    </lineage>
</organism>
<feature type="transmembrane region" description="Helical" evidence="7">
    <location>
        <begin position="122"/>
        <end position="144"/>
    </location>
</feature>
<dbReference type="Proteomes" id="UP000315133">
    <property type="component" value="Unassembled WGS sequence"/>
</dbReference>
<dbReference type="NCBIfam" id="TIGR00765">
    <property type="entry name" value="yihY_not_rbn"/>
    <property type="match status" value="1"/>
</dbReference>
<feature type="transmembrane region" description="Helical" evidence="7">
    <location>
        <begin position="276"/>
        <end position="298"/>
    </location>
</feature>
<keyword evidence="9" id="KW-1185">Reference proteome</keyword>
<feature type="region of interest" description="Disordered" evidence="6">
    <location>
        <begin position="1"/>
        <end position="34"/>
    </location>
</feature>
<keyword evidence="2" id="KW-1003">Cell membrane</keyword>
<accession>A0A543KLU3</accession>
<evidence type="ECO:0000256" key="4">
    <source>
        <dbReference type="ARBA" id="ARBA00022989"/>
    </source>
</evidence>
<feature type="transmembrane region" description="Helical" evidence="7">
    <location>
        <begin position="165"/>
        <end position="190"/>
    </location>
</feature>
<reference evidence="8 9" key="1">
    <citation type="submission" date="2019-06" db="EMBL/GenBank/DDBJ databases">
        <title>Sequencing the genomes of 1000 actinobacteria strains.</title>
        <authorList>
            <person name="Klenk H.-P."/>
        </authorList>
    </citation>
    <scope>NUCLEOTIDE SEQUENCE [LARGE SCALE GENOMIC DNA]</scope>
    <source>
        <strain evidence="8 9">DSM 12362</strain>
    </source>
</reference>
<keyword evidence="3 7" id="KW-0812">Transmembrane</keyword>
<evidence type="ECO:0000256" key="6">
    <source>
        <dbReference type="SAM" id="MobiDB-lite"/>
    </source>
</evidence>
<dbReference type="PANTHER" id="PTHR30213:SF0">
    <property type="entry name" value="UPF0761 MEMBRANE PROTEIN YIHY"/>
    <property type="match status" value="1"/>
</dbReference>
<protein>
    <submittedName>
        <fullName evidence="8">Membrane protein</fullName>
    </submittedName>
</protein>
<keyword evidence="4 7" id="KW-1133">Transmembrane helix</keyword>
<feature type="transmembrane region" description="Helical" evidence="7">
    <location>
        <begin position="59"/>
        <end position="81"/>
    </location>
</feature>
<evidence type="ECO:0000256" key="2">
    <source>
        <dbReference type="ARBA" id="ARBA00022475"/>
    </source>
</evidence>
<comment type="caution">
    <text evidence="8">The sequence shown here is derived from an EMBL/GenBank/DDBJ whole genome shotgun (WGS) entry which is preliminary data.</text>
</comment>
<feature type="transmembrane region" description="Helical" evidence="7">
    <location>
        <begin position="241"/>
        <end position="264"/>
    </location>
</feature>
<dbReference type="RefSeq" id="WP_170233519.1">
    <property type="nucleotide sequence ID" value="NZ_BAAAIL010000003.1"/>
</dbReference>
<evidence type="ECO:0000256" key="7">
    <source>
        <dbReference type="SAM" id="Phobius"/>
    </source>
</evidence>
<gene>
    <name evidence="8" type="ORF">FB476_0910</name>
</gene>
<dbReference type="PANTHER" id="PTHR30213">
    <property type="entry name" value="INNER MEMBRANE PROTEIN YHJD"/>
    <property type="match status" value="1"/>
</dbReference>
<proteinExistence type="predicted"/>
<name>A0A543KLU3_9MICO</name>
<dbReference type="GO" id="GO:0005886">
    <property type="term" value="C:plasma membrane"/>
    <property type="evidence" value="ECO:0007669"/>
    <property type="project" value="UniProtKB-SubCell"/>
</dbReference>
<dbReference type="EMBL" id="VFPU01000001">
    <property type="protein sequence ID" value="TQM96055.1"/>
    <property type="molecule type" value="Genomic_DNA"/>
</dbReference>
<dbReference type="Pfam" id="PF03631">
    <property type="entry name" value="Virul_fac_BrkB"/>
    <property type="match status" value="1"/>
</dbReference>
<evidence type="ECO:0000313" key="8">
    <source>
        <dbReference type="EMBL" id="TQM96055.1"/>
    </source>
</evidence>
<sequence length="374" mass="40549">MSEKQQTLGRPRDEDEFEQAAERGPDAPTDLPRPHWKSVLKRTVTEFGEDGGSDLAAALTYFAIMSLAPMLLALTTVLGILGQGQATQTAVEDMAGELGLQQETVDTVVGFLDSIGQAEGSFVLLVVGVLGALWSASNYVNAFSRMMNKIYEIEEGRPVWKLRPWLLLLTVVVLVLLIVMVLSITLSGAVADAVFGVVGLSGTVTTVWNIAKWPFLVVMLMLIVALLYWGTPNVRQPTFRWLSPGAALAVVVAIVAAAGFGIYVLNFGNYNRTYGAIGGVIVLLLLIFIINNVLVLGAELDAELERGRELAAGMPAEETIQLPPRDTKGTEKKLKKAEEIVREARQLRMEAERDLGEAGHEPGLPGRGRDRDPD</sequence>
<dbReference type="AlphaFoldDB" id="A0A543KLU3"/>
<feature type="transmembrane region" description="Helical" evidence="7">
    <location>
        <begin position="210"/>
        <end position="229"/>
    </location>
</feature>
<comment type="subcellular location">
    <subcellularLocation>
        <location evidence="1">Cell membrane</location>
        <topology evidence="1">Multi-pass membrane protein</topology>
    </subcellularLocation>
</comment>
<evidence type="ECO:0000256" key="5">
    <source>
        <dbReference type="ARBA" id="ARBA00023136"/>
    </source>
</evidence>
<feature type="region of interest" description="Disordered" evidence="6">
    <location>
        <begin position="351"/>
        <end position="374"/>
    </location>
</feature>
<evidence type="ECO:0000256" key="3">
    <source>
        <dbReference type="ARBA" id="ARBA00022692"/>
    </source>
</evidence>